<evidence type="ECO:0000259" key="4">
    <source>
        <dbReference type="PROSITE" id="PS51860"/>
    </source>
</evidence>
<proteinExistence type="predicted"/>
<dbReference type="SMART" id="SM00742">
    <property type="entry name" value="Hr1"/>
    <property type="match status" value="2"/>
</dbReference>
<evidence type="ECO:0000256" key="2">
    <source>
        <dbReference type="SAM" id="Coils"/>
    </source>
</evidence>
<feature type="region of interest" description="Disordered" evidence="3">
    <location>
        <begin position="1"/>
        <end position="20"/>
    </location>
</feature>
<dbReference type="AlphaFoldDB" id="A0A0C2E1P3"/>
<keyword evidence="1 2" id="KW-0175">Coiled coil</keyword>
<dbReference type="PROSITE" id="PS51860">
    <property type="entry name" value="REM_1"/>
    <property type="match status" value="2"/>
</dbReference>
<dbReference type="SUPFAM" id="SSF46585">
    <property type="entry name" value="HR1 repeat"/>
    <property type="match status" value="2"/>
</dbReference>
<evidence type="ECO:0000256" key="1">
    <source>
        <dbReference type="PROSITE-ProRule" id="PRU01207"/>
    </source>
</evidence>
<evidence type="ECO:0000313" key="5">
    <source>
        <dbReference type="EMBL" id="KIH69297.1"/>
    </source>
</evidence>
<sequence>MSTDDEESRGDDPILGGVGGSIDLANDVDVTGSGHQISENARLSALQKDLEKEMKVKDGLEKFMSSNTSASRRYLEDSKNMLDDSKAKIALLRMQIEKISHQGQDIGSSNGSESKSRLDLKIDDLLFRLWKEAAIIEGAKNMIKILRAQRKADHKGLNDAQQTLILSEEKLELIFMALRKYIDQLPPESSRRKELLKEMEETRMPSSSPQARQVDRRFSPPGSAPGSPPSESSSKTASLPRSLYSRRLSTLPPSLAVSGRLEIRLIGCQNLVSEVPGRLPRAEALGATASSCLIAESASRNKMRQSSTRSHSVVVRQTDEVLALLRVDSRIVGLTEARPLSQQAWDQRFSVDLDRVGRSS</sequence>
<feature type="compositionally biased region" description="Low complexity" evidence="3">
    <location>
        <begin position="229"/>
        <end position="240"/>
    </location>
</feature>
<feature type="coiled-coil region" evidence="2">
    <location>
        <begin position="75"/>
        <end position="102"/>
    </location>
</feature>
<dbReference type="Gene3D" id="1.10.287.160">
    <property type="entry name" value="HR1 repeat"/>
    <property type="match status" value="2"/>
</dbReference>
<protein>
    <submittedName>
        <fullName evidence="5">Hr1 repeat protein</fullName>
    </submittedName>
</protein>
<dbReference type="InterPro" id="IPR036274">
    <property type="entry name" value="HR1_rpt_sf"/>
</dbReference>
<feature type="domain" description="REM-1" evidence="4">
    <location>
        <begin position="29"/>
        <end position="105"/>
    </location>
</feature>
<dbReference type="OrthoDB" id="63267at2759"/>
<feature type="region of interest" description="Disordered" evidence="3">
    <location>
        <begin position="197"/>
        <end position="240"/>
    </location>
</feature>
<reference evidence="5 6" key="1">
    <citation type="submission" date="2013-12" db="EMBL/GenBank/DDBJ databases">
        <title>Draft genome of the parsitic nematode Ancylostoma duodenale.</title>
        <authorList>
            <person name="Mitreva M."/>
        </authorList>
    </citation>
    <scope>NUCLEOTIDE SEQUENCE [LARGE SCALE GENOMIC DNA]</scope>
    <source>
        <strain evidence="5 6">Zhejiang</strain>
    </source>
</reference>
<evidence type="ECO:0000256" key="3">
    <source>
        <dbReference type="SAM" id="MobiDB-lite"/>
    </source>
</evidence>
<accession>A0A0C2E1P3</accession>
<name>A0A0C2E1P3_9BILA</name>
<evidence type="ECO:0000313" key="6">
    <source>
        <dbReference type="Proteomes" id="UP000054047"/>
    </source>
</evidence>
<dbReference type="Proteomes" id="UP000054047">
    <property type="component" value="Unassembled WGS sequence"/>
</dbReference>
<dbReference type="InterPro" id="IPR011072">
    <property type="entry name" value="HR1_rho-bd"/>
</dbReference>
<dbReference type="Pfam" id="PF02185">
    <property type="entry name" value="HR1"/>
    <property type="match status" value="2"/>
</dbReference>
<dbReference type="EMBL" id="KN726183">
    <property type="protein sequence ID" value="KIH69297.1"/>
    <property type="molecule type" value="Genomic_DNA"/>
</dbReference>
<feature type="domain" description="REM-1" evidence="4">
    <location>
        <begin position="108"/>
        <end position="187"/>
    </location>
</feature>
<gene>
    <name evidence="5" type="ORF">ANCDUO_00354</name>
</gene>
<keyword evidence="6" id="KW-1185">Reference proteome</keyword>
<organism evidence="5 6">
    <name type="scientific">Ancylostoma duodenale</name>
    <dbReference type="NCBI Taxonomy" id="51022"/>
    <lineage>
        <taxon>Eukaryota</taxon>
        <taxon>Metazoa</taxon>
        <taxon>Ecdysozoa</taxon>
        <taxon>Nematoda</taxon>
        <taxon>Chromadorea</taxon>
        <taxon>Rhabditida</taxon>
        <taxon>Rhabditina</taxon>
        <taxon>Rhabditomorpha</taxon>
        <taxon>Strongyloidea</taxon>
        <taxon>Ancylostomatidae</taxon>
        <taxon>Ancylostomatinae</taxon>
        <taxon>Ancylostoma</taxon>
    </lineage>
</organism>
<dbReference type="GO" id="GO:0007165">
    <property type="term" value="P:signal transduction"/>
    <property type="evidence" value="ECO:0007669"/>
    <property type="project" value="InterPro"/>
</dbReference>